<dbReference type="RefSeq" id="WP_380641613.1">
    <property type="nucleotide sequence ID" value="NZ_JBHSQO010000052.1"/>
</dbReference>
<dbReference type="EMBL" id="JBHSQO010000052">
    <property type="protein sequence ID" value="MFC6093939.1"/>
    <property type="molecule type" value="Genomic_DNA"/>
</dbReference>
<sequence>MADTVPGCRLWVSALLRDEDDRMLIIAPPWTRDRFFRLPGGEVPTHLNSPAVALRRLVSMQLGVDTEPGMVVAIHHERPTLPGAIPHREPGLHLTFDCGRITRAHADTLIASDPRLVTGWRFATAREIKELTHPYQAARAFSALTTTTGLAFVEQPHRSATSAPPEPPEEPTAPPAAPDIRPDTSSRPHNPTEPSTAKAEPDEVPAETRNEVTTLLLDTPGGQSFMTRILDGLRRLDDMQPDTPTTEIPTVEHEAPDGTT</sequence>
<evidence type="ECO:0000313" key="3">
    <source>
        <dbReference type="Proteomes" id="UP001596220"/>
    </source>
</evidence>
<organism evidence="2 3">
    <name type="scientific">Saccharothrix lopnurensis</name>
    <dbReference type="NCBI Taxonomy" id="1670621"/>
    <lineage>
        <taxon>Bacteria</taxon>
        <taxon>Bacillati</taxon>
        <taxon>Actinomycetota</taxon>
        <taxon>Actinomycetes</taxon>
        <taxon>Pseudonocardiales</taxon>
        <taxon>Pseudonocardiaceae</taxon>
        <taxon>Saccharothrix</taxon>
    </lineage>
</organism>
<evidence type="ECO:0000256" key="1">
    <source>
        <dbReference type="SAM" id="MobiDB-lite"/>
    </source>
</evidence>
<gene>
    <name evidence="2" type="ORF">ACFP3R_32130</name>
</gene>
<comment type="caution">
    <text evidence="2">The sequence shown here is derived from an EMBL/GenBank/DDBJ whole genome shotgun (WGS) entry which is preliminary data.</text>
</comment>
<proteinExistence type="predicted"/>
<dbReference type="Proteomes" id="UP001596220">
    <property type="component" value="Unassembled WGS sequence"/>
</dbReference>
<feature type="compositionally biased region" description="Basic and acidic residues" evidence="1">
    <location>
        <begin position="250"/>
        <end position="260"/>
    </location>
</feature>
<accession>A0ABW1PEK0</accession>
<feature type="region of interest" description="Disordered" evidence="1">
    <location>
        <begin position="156"/>
        <end position="260"/>
    </location>
</feature>
<evidence type="ECO:0008006" key="4">
    <source>
        <dbReference type="Google" id="ProtNLM"/>
    </source>
</evidence>
<name>A0ABW1PEK0_9PSEU</name>
<reference evidence="3" key="1">
    <citation type="journal article" date="2019" name="Int. J. Syst. Evol. Microbiol.">
        <title>The Global Catalogue of Microorganisms (GCM) 10K type strain sequencing project: providing services to taxonomists for standard genome sequencing and annotation.</title>
        <authorList>
            <consortium name="The Broad Institute Genomics Platform"/>
            <consortium name="The Broad Institute Genome Sequencing Center for Infectious Disease"/>
            <person name="Wu L."/>
            <person name="Ma J."/>
        </authorList>
    </citation>
    <scope>NUCLEOTIDE SEQUENCE [LARGE SCALE GENOMIC DNA]</scope>
    <source>
        <strain evidence="3">CGMCC 4.7246</strain>
    </source>
</reference>
<keyword evidence="3" id="KW-1185">Reference proteome</keyword>
<protein>
    <recommendedName>
        <fullName evidence="4">Nudix hydrolase domain-containing protein</fullName>
    </recommendedName>
</protein>
<feature type="compositionally biased region" description="Pro residues" evidence="1">
    <location>
        <begin position="164"/>
        <end position="177"/>
    </location>
</feature>
<evidence type="ECO:0000313" key="2">
    <source>
        <dbReference type="EMBL" id="MFC6093939.1"/>
    </source>
</evidence>